<evidence type="ECO:0000256" key="1">
    <source>
        <dbReference type="ARBA" id="ARBA00023015"/>
    </source>
</evidence>
<keyword evidence="2" id="KW-0238">DNA-binding</keyword>
<protein>
    <submittedName>
        <fullName evidence="5">Helix-turn-helix domain-containing protein</fullName>
    </submittedName>
</protein>
<dbReference type="Proteomes" id="UP000664904">
    <property type="component" value="Plasmid unnamed5"/>
</dbReference>
<dbReference type="GO" id="GO:0003700">
    <property type="term" value="F:DNA-binding transcription factor activity"/>
    <property type="evidence" value="ECO:0007669"/>
    <property type="project" value="InterPro"/>
</dbReference>
<organism evidence="5 6">
    <name type="scientific">Pseudoalteromonas xiamenensis</name>
    <dbReference type="NCBI Taxonomy" id="882626"/>
    <lineage>
        <taxon>Bacteria</taxon>
        <taxon>Pseudomonadati</taxon>
        <taxon>Pseudomonadota</taxon>
        <taxon>Gammaproteobacteria</taxon>
        <taxon>Alteromonadales</taxon>
        <taxon>Pseudoalteromonadaceae</taxon>
        <taxon>Pseudoalteromonas</taxon>
    </lineage>
</organism>
<dbReference type="PANTHER" id="PTHR43130">
    <property type="entry name" value="ARAC-FAMILY TRANSCRIPTIONAL REGULATOR"/>
    <property type="match status" value="1"/>
</dbReference>
<dbReference type="Gene3D" id="3.40.50.880">
    <property type="match status" value="1"/>
</dbReference>
<dbReference type="PROSITE" id="PS00041">
    <property type="entry name" value="HTH_ARAC_FAMILY_1"/>
    <property type="match status" value="1"/>
</dbReference>
<dbReference type="GO" id="GO:0043565">
    <property type="term" value="F:sequence-specific DNA binding"/>
    <property type="evidence" value="ECO:0007669"/>
    <property type="project" value="InterPro"/>
</dbReference>
<keyword evidence="1" id="KW-0805">Transcription regulation</keyword>
<dbReference type="AlphaFoldDB" id="A0A975HMK1"/>
<dbReference type="PANTHER" id="PTHR43130:SF3">
    <property type="entry name" value="HTH-TYPE TRANSCRIPTIONAL REGULATOR RV1931C"/>
    <property type="match status" value="1"/>
</dbReference>
<reference evidence="5" key="1">
    <citation type="submission" date="2021-03" db="EMBL/GenBank/DDBJ databases">
        <title>Complete Genome of Pseudoalteromonas xiamenensis STKMTI.2, a new potential marine bacterium producing anti-Vibrio compounds.</title>
        <authorList>
            <person name="Handayani D.P."/>
            <person name="Isnansetyo A."/>
            <person name="Istiqomah I."/>
            <person name="Jumina J."/>
        </authorList>
    </citation>
    <scope>NUCLEOTIDE SEQUENCE</scope>
    <source>
        <strain evidence="5">STKMTI.2</strain>
        <plasmid evidence="5">unnamed5</plasmid>
    </source>
</reference>
<evidence type="ECO:0000313" key="5">
    <source>
        <dbReference type="EMBL" id="QTH73208.1"/>
    </source>
</evidence>
<dbReference type="InterPro" id="IPR018060">
    <property type="entry name" value="HTH_AraC"/>
</dbReference>
<dbReference type="RefSeq" id="WP_208844827.1">
    <property type="nucleotide sequence ID" value="NZ_CP072135.1"/>
</dbReference>
<gene>
    <name evidence="5" type="ORF">J5O05_20685</name>
</gene>
<name>A0A975HMK1_9GAMM</name>
<dbReference type="KEGG" id="pxi:J5O05_20685"/>
<dbReference type="Pfam" id="PF01965">
    <property type="entry name" value="DJ-1_PfpI"/>
    <property type="match status" value="1"/>
</dbReference>
<evidence type="ECO:0000259" key="4">
    <source>
        <dbReference type="PROSITE" id="PS01124"/>
    </source>
</evidence>
<dbReference type="InterPro" id="IPR018062">
    <property type="entry name" value="HTH_AraC-typ_CS"/>
</dbReference>
<keyword evidence="5" id="KW-0614">Plasmid</keyword>
<dbReference type="InterPro" id="IPR052158">
    <property type="entry name" value="INH-QAR"/>
</dbReference>
<dbReference type="CDD" id="cd03137">
    <property type="entry name" value="GATase1_AraC_1"/>
    <property type="match status" value="1"/>
</dbReference>
<dbReference type="EMBL" id="CP072135">
    <property type="protein sequence ID" value="QTH73208.1"/>
    <property type="molecule type" value="Genomic_DNA"/>
</dbReference>
<geneLocation type="plasmid" evidence="5 6">
    <name>unnamed5</name>
</geneLocation>
<evidence type="ECO:0000313" key="6">
    <source>
        <dbReference type="Proteomes" id="UP000664904"/>
    </source>
</evidence>
<dbReference type="SUPFAM" id="SSF46689">
    <property type="entry name" value="Homeodomain-like"/>
    <property type="match status" value="2"/>
</dbReference>
<dbReference type="PROSITE" id="PS01124">
    <property type="entry name" value="HTH_ARAC_FAMILY_2"/>
    <property type="match status" value="1"/>
</dbReference>
<evidence type="ECO:0000256" key="2">
    <source>
        <dbReference type="ARBA" id="ARBA00023125"/>
    </source>
</evidence>
<dbReference type="SUPFAM" id="SSF52317">
    <property type="entry name" value="Class I glutamine amidotransferase-like"/>
    <property type="match status" value="1"/>
</dbReference>
<keyword evidence="6" id="KW-1185">Reference proteome</keyword>
<proteinExistence type="predicted"/>
<sequence length="320" mass="35481">MTQKLTFFIADGFQALDLFGPLDAFMETNTLVQNAYQTQLLSLHPGLIATAYGQQVHAEAGLNDNVRCDTLILCGGMGMRTLKLTVQQATQLRAIADNASRVISICTGSFLLPQIYPEKSLTITTHWRHCQQLAEQFPQCHVKLDPLFINDGTVWSSAGVLSGVDLALALIGEDFGKAMAAKVAKELVVYLQRSGQQTQYSDLLAIQTGESQRLSTLIEWLPSQLHHSTTVAQMAEKACLSERQLTRLFKSHLGSSPSQYVRKLRLERARDLLSQSQASLTNVATKVGFNNYDSFRRAFSQYFGVSPSVFVQHQGREEHA</sequence>
<keyword evidence="3" id="KW-0804">Transcription</keyword>
<dbReference type="Gene3D" id="1.10.10.60">
    <property type="entry name" value="Homeodomain-like"/>
    <property type="match status" value="2"/>
</dbReference>
<dbReference type="InterPro" id="IPR009057">
    <property type="entry name" value="Homeodomain-like_sf"/>
</dbReference>
<dbReference type="InterPro" id="IPR029062">
    <property type="entry name" value="Class_I_gatase-like"/>
</dbReference>
<dbReference type="Pfam" id="PF12833">
    <property type="entry name" value="HTH_18"/>
    <property type="match status" value="1"/>
</dbReference>
<accession>A0A975HMK1</accession>
<evidence type="ECO:0000256" key="3">
    <source>
        <dbReference type="ARBA" id="ARBA00023163"/>
    </source>
</evidence>
<dbReference type="SMART" id="SM00342">
    <property type="entry name" value="HTH_ARAC"/>
    <property type="match status" value="1"/>
</dbReference>
<feature type="domain" description="HTH araC/xylS-type" evidence="4">
    <location>
        <begin position="215"/>
        <end position="313"/>
    </location>
</feature>
<dbReference type="InterPro" id="IPR002818">
    <property type="entry name" value="DJ-1/PfpI"/>
</dbReference>